<evidence type="ECO:0000256" key="1">
    <source>
        <dbReference type="SAM" id="MobiDB-lite"/>
    </source>
</evidence>
<keyword evidence="3" id="KW-1185">Reference proteome</keyword>
<evidence type="ECO:0000313" key="3">
    <source>
        <dbReference type="Proteomes" id="UP000266723"/>
    </source>
</evidence>
<dbReference type="PANTHER" id="PTHR22980">
    <property type="entry name" value="CORTISTATIN"/>
    <property type="match status" value="1"/>
</dbReference>
<comment type="caution">
    <text evidence="2">The sequence shown here is derived from an EMBL/GenBank/DDBJ whole genome shotgun (WGS) entry which is preliminary data.</text>
</comment>
<dbReference type="EMBL" id="QGKV02000832">
    <property type="protein sequence ID" value="KAF3546807.1"/>
    <property type="molecule type" value="Genomic_DNA"/>
</dbReference>
<feature type="region of interest" description="Disordered" evidence="1">
    <location>
        <begin position="55"/>
        <end position="87"/>
    </location>
</feature>
<protein>
    <submittedName>
        <fullName evidence="2">Uncharacterized protein</fullName>
    </submittedName>
</protein>
<dbReference type="Proteomes" id="UP000266723">
    <property type="component" value="Unassembled WGS sequence"/>
</dbReference>
<accession>A0ABQ7C5K2</accession>
<proteinExistence type="predicted"/>
<gene>
    <name evidence="2" type="ORF">DY000_02001544</name>
</gene>
<evidence type="ECO:0000313" key="2">
    <source>
        <dbReference type="EMBL" id="KAF3546807.1"/>
    </source>
</evidence>
<reference evidence="2 3" key="1">
    <citation type="journal article" date="2020" name="BMC Genomics">
        <title>Intraspecific diversification of the crop wild relative Brassica cretica Lam. using demographic model selection.</title>
        <authorList>
            <person name="Kioukis A."/>
            <person name="Michalopoulou V.A."/>
            <person name="Briers L."/>
            <person name="Pirintsos S."/>
            <person name="Studholme D.J."/>
            <person name="Pavlidis P."/>
            <person name="Sarris P.F."/>
        </authorList>
    </citation>
    <scope>NUCLEOTIDE SEQUENCE [LARGE SCALE GENOMIC DNA]</scope>
    <source>
        <strain evidence="3">cv. PFS-1207/04</strain>
    </source>
</reference>
<sequence>MDVSDLQEDLMVEEDSMDDLIRDRFRLSAISIAEVEAHRNDNLAASLRSLCNELKAKEPQSERKRKKVSTKKDDKASSSNAGRTTDL</sequence>
<dbReference type="PANTHER" id="PTHR22980:SF0">
    <property type="entry name" value="CENTROMERE PROTEIN S"/>
    <property type="match status" value="1"/>
</dbReference>
<name>A0ABQ7C5K2_BRACR</name>
<organism evidence="2 3">
    <name type="scientific">Brassica cretica</name>
    <name type="common">Mustard</name>
    <dbReference type="NCBI Taxonomy" id="69181"/>
    <lineage>
        <taxon>Eukaryota</taxon>
        <taxon>Viridiplantae</taxon>
        <taxon>Streptophyta</taxon>
        <taxon>Embryophyta</taxon>
        <taxon>Tracheophyta</taxon>
        <taxon>Spermatophyta</taxon>
        <taxon>Magnoliopsida</taxon>
        <taxon>eudicotyledons</taxon>
        <taxon>Gunneridae</taxon>
        <taxon>Pentapetalae</taxon>
        <taxon>rosids</taxon>
        <taxon>malvids</taxon>
        <taxon>Brassicales</taxon>
        <taxon>Brassicaceae</taxon>
        <taxon>Brassiceae</taxon>
        <taxon>Brassica</taxon>
    </lineage>
</organism>